<evidence type="ECO:0000259" key="10">
    <source>
        <dbReference type="Pfam" id="PF12949"/>
    </source>
</evidence>
<evidence type="ECO:0000256" key="4">
    <source>
        <dbReference type="ARBA" id="ARBA00022989"/>
    </source>
</evidence>
<dbReference type="Gene3D" id="1.10.10.1180">
    <property type="entry name" value="MAN1, winged-helix domain"/>
    <property type="match status" value="1"/>
</dbReference>
<dbReference type="RefSeq" id="XP_003671605.1">
    <property type="nucleotide sequence ID" value="XM_003671557.1"/>
</dbReference>
<feature type="region of interest" description="Disordered" evidence="7">
    <location>
        <begin position="379"/>
        <end position="441"/>
    </location>
</feature>
<dbReference type="GO" id="GO:0005637">
    <property type="term" value="C:nuclear inner membrane"/>
    <property type="evidence" value="ECO:0007669"/>
    <property type="project" value="UniProtKB-SubCell"/>
</dbReference>
<comment type="subcellular location">
    <subcellularLocation>
        <location evidence="1">Nucleus inner membrane</location>
    </subcellularLocation>
</comment>
<dbReference type="OrthoDB" id="2503928at2759"/>
<feature type="domain" description="HeH/LEM" evidence="10">
    <location>
        <begin position="12"/>
        <end position="45"/>
    </location>
</feature>
<keyword evidence="5 8" id="KW-0472">Membrane</keyword>
<dbReference type="HOGENOM" id="CLU_010838_0_1_1"/>
<evidence type="ECO:0000256" key="1">
    <source>
        <dbReference type="ARBA" id="ARBA00004540"/>
    </source>
</evidence>
<evidence type="ECO:0000256" key="5">
    <source>
        <dbReference type="ARBA" id="ARBA00023136"/>
    </source>
</evidence>
<dbReference type="KEGG" id="ndi:NDAI_0H01880"/>
<dbReference type="Gene3D" id="1.10.720.30">
    <property type="entry name" value="SAP domain"/>
    <property type="match status" value="1"/>
</dbReference>
<dbReference type="InterPro" id="IPR041885">
    <property type="entry name" value="MAN1_winged_helix_dom"/>
</dbReference>
<feature type="compositionally biased region" description="Basic residues" evidence="7">
    <location>
        <begin position="508"/>
        <end position="517"/>
    </location>
</feature>
<dbReference type="STRING" id="1071378.G0WF01"/>
<evidence type="ECO:0000256" key="8">
    <source>
        <dbReference type="SAM" id="Phobius"/>
    </source>
</evidence>
<dbReference type="InterPro" id="IPR018996">
    <property type="entry name" value="Man1/Src1-like_C"/>
</dbReference>
<feature type="region of interest" description="Disordered" evidence="7">
    <location>
        <begin position="52"/>
        <end position="221"/>
    </location>
</feature>
<feature type="transmembrane region" description="Helical" evidence="8">
    <location>
        <begin position="547"/>
        <end position="578"/>
    </location>
</feature>
<dbReference type="PANTHER" id="PTHR47808:SF2">
    <property type="entry name" value="LEM DOMAIN-CONTAINING PROTEIN 2"/>
    <property type="match status" value="1"/>
</dbReference>
<dbReference type="Pfam" id="PF09402">
    <property type="entry name" value="MSC"/>
    <property type="match status" value="1"/>
</dbReference>
<dbReference type="GO" id="GO:0005783">
    <property type="term" value="C:endoplasmic reticulum"/>
    <property type="evidence" value="ECO:0007669"/>
    <property type="project" value="TreeGrafter"/>
</dbReference>
<feature type="compositionally biased region" description="Basic and acidic residues" evidence="7">
    <location>
        <begin position="92"/>
        <end position="101"/>
    </location>
</feature>
<dbReference type="CDD" id="cd12935">
    <property type="entry name" value="LEM_like"/>
    <property type="match status" value="1"/>
</dbReference>
<dbReference type="AlphaFoldDB" id="G0WF01"/>
<evidence type="ECO:0000313" key="12">
    <source>
        <dbReference type="Proteomes" id="UP000000689"/>
    </source>
</evidence>
<dbReference type="InterPro" id="IPR044780">
    <property type="entry name" value="Heh2/Src1"/>
</dbReference>
<evidence type="ECO:0000256" key="7">
    <source>
        <dbReference type="SAM" id="MobiDB-lite"/>
    </source>
</evidence>
<feature type="compositionally biased region" description="Polar residues" evidence="7">
    <location>
        <begin position="489"/>
        <end position="505"/>
    </location>
</feature>
<reference evidence="11 12" key="1">
    <citation type="journal article" date="2011" name="Proc. Natl. Acad. Sci. U.S.A.">
        <title>Evolutionary erosion of yeast sex chromosomes by mating-type switching accidents.</title>
        <authorList>
            <person name="Gordon J.L."/>
            <person name="Armisen D."/>
            <person name="Proux-Wera E."/>
            <person name="Oheigeartaigh S.S."/>
            <person name="Byrne K.P."/>
            <person name="Wolfe K.H."/>
        </authorList>
    </citation>
    <scope>NUCLEOTIDE SEQUENCE [LARGE SCALE GENOMIC DNA]</scope>
    <source>
        <strain evidence="12">ATCC 10597 / BCRC 20456 / CBS 421 / NBRC 0211 / NRRL Y-12639</strain>
    </source>
</reference>
<feature type="compositionally biased region" description="Polar residues" evidence="7">
    <location>
        <begin position="145"/>
        <end position="177"/>
    </location>
</feature>
<evidence type="ECO:0000313" key="11">
    <source>
        <dbReference type="EMBL" id="CCD26362.1"/>
    </source>
</evidence>
<feature type="compositionally biased region" description="Polar residues" evidence="7">
    <location>
        <begin position="52"/>
        <end position="64"/>
    </location>
</feature>
<protein>
    <recommendedName>
        <fullName evidence="13">LEM-like domain-containing protein</fullName>
    </recommendedName>
</protein>
<dbReference type="Pfam" id="PF12949">
    <property type="entry name" value="HeH"/>
    <property type="match status" value="1"/>
</dbReference>
<feature type="compositionally biased region" description="Acidic residues" evidence="7">
    <location>
        <begin position="423"/>
        <end position="433"/>
    </location>
</feature>
<gene>
    <name evidence="11" type="primary">NDAI0H01880</name>
    <name evidence="11" type="ordered locus">NDAI_0H01880</name>
</gene>
<dbReference type="eggNOG" id="ENOG502QVG5">
    <property type="taxonomic scope" value="Eukaryota"/>
</dbReference>
<evidence type="ECO:0008006" key="13">
    <source>
        <dbReference type="Google" id="ProtNLM"/>
    </source>
</evidence>
<feature type="domain" description="Man1/Src1-like C-terminal" evidence="9">
    <location>
        <begin position="566"/>
        <end position="907"/>
    </location>
</feature>
<dbReference type="InterPro" id="IPR036361">
    <property type="entry name" value="SAP_dom_sf"/>
</dbReference>
<keyword evidence="3 8" id="KW-0812">Transmembrane</keyword>
<evidence type="ECO:0000256" key="2">
    <source>
        <dbReference type="ARBA" id="ARBA00022553"/>
    </source>
</evidence>
<keyword evidence="4 8" id="KW-1133">Transmembrane helix</keyword>
<evidence type="ECO:0000259" key="9">
    <source>
        <dbReference type="Pfam" id="PF09402"/>
    </source>
</evidence>
<evidence type="ECO:0000256" key="3">
    <source>
        <dbReference type="ARBA" id="ARBA00022692"/>
    </source>
</evidence>
<sequence length="913" mass="103905">MDQDYLKLGVDPKSLKVAELKRILVEHDIDFPSKARKPLLIKLFNSKLGKYTTPTEDLLSSSPKATDLPIKKKKQKKRTRNVVATEEEEDENRNLHVKTEDANSSSPQLKSNKKKNITDREKSERKKRKKLKDIRERGNIPPTRSDVQIISSSETGKDAISNSESLNIPPASSNDCGDQSIKNEESHLPSSSYKQKLQEEKLSTAQLSQYVPKSGSFEGGPTDLEQYKNDSGKSIIENISPQNYLERNNEDKSVYLGSEISKRNTRFRRRLAPDLALVNISPEFANQLGNAFSKEDDDNGPVDLSISSHSSKTLASASTSFSIPSVSYHSDHDTKSLLFANNLSPPNQCASKSSVETCEAHNQSQKLEHIEKLEEIETIEPTDIGEAPDEHANATETGAKVEEELEELEGLKETKKYEKLENPEEPEEIEEFEEIKPNNIEPAANGQVLSSYLNEVNAKNNDEVEKNDLLKPIENDLLEIVNENNIQPGYVSSKSNETVTATSNSLKDKRHEKHKKKYKNNTLNSTRRRNRIAVFLRRNYNRTNLKLLLQFLPMTLYVLLKIFHFLLFAIPIVFALWYREERILVGYCGHESVQSILSLSIESPFFSCLDTILSPFKPKCLPCPANAICHSNLATECIPHYETSAFSSLLSLYGLIPLPPSCEPIETEKSKELNQITSELLSVLHHQNAHLECGNSADNGLSGMNEGELYNEFMSYRSPWINKEQYSELWVRVKAKLKNSKDIEWHYIHPYSNGSLPTNSTSNTEIVTQFRSHSKKYVRVTCSLPKIEILPKLEEALYSVAFLILLFITIKVAKNEWTRRLKEQSYIRNLIKIAIQELKVNKREQIESPFVNVLTIKSKLLNDISDADYKNYVWKEIKQKIEQNPNVLTYHTELQGEIMKCWEWVGQLAGDSD</sequence>
<dbReference type="OMA" id="PANAICH"/>
<evidence type="ECO:0000256" key="6">
    <source>
        <dbReference type="ARBA" id="ARBA00023242"/>
    </source>
</evidence>
<dbReference type="GeneID" id="11495893"/>
<keyword evidence="2" id="KW-0597">Phosphoprotein</keyword>
<keyword evidence="12" id="KW-1185">Reference proteome</keyword>
<dbReference type="Proteomes" id="UP000000689">
    <property type="component" value="Chromosome 8"/>
</dbReference>
<proteinExistence type="predicted"/>
<dbReference type="PANTHER" id="PTHR47808">
    <property type="entry name" value="INNER NUCLEAR MEMBRANE PROTEIN HEH2-RELATED"/>
    <property type="match status" value="1"/>
</dbReference>
<dbReference type="GO" id="GO:0071763">
    <property type="term" value="P:nuclear membrane organization"/>
    <property type="evidence" value="ECO:0007669"/>
    <property type="project" value="TreeGrafter"/>
</dbReference>
<keyword evidence="6" id="KW-0539">Nucleus</keyword>
<dbReference type="InterPro" id="IPR025856">
    <property type="entry name" value="HeH/LEM_domain"/>
</dbReference>
<feature type="region of interest" description="Disordered" evidence="7">
    <location>
        <begin position="489"/>
        <end position="517"/>
    </location>
</feature>
<dbReference type="EMBL" id="HE580274">
    <property type="protein sequence ID" value="CCD26362.1"/>
    <property type="molecule type" value="Genomic_DNA"/>
</dbReference>
<dbReference type="GO" id="GO:0034399">
    <property type="term" value="C:nuclear periphery"/>
    <property type="evidence" value="ECO:0007669"/>
    <property type="project" value="TreeGrafter"/>
</dbReference>
<accession>G0WF01</accession>
<feature type="compositionally biased region" description="Basic residues" evidence="7">
    <location>
        <begin position="71"/>
        <end position="80"/>
    </location>
</feature>
<name>G0WF01_NAUDC</name>
<dbReference type="GO" id="GO:0003682">
    <property type="term" value="F:chromatin binding"/>
    <property type="evidence" value="ECO:0007669"/>
    <property type="project" value="InterPro"/>
</dbReference>
<organism evidence="11 12">
    <name type="scientific">Naumovozyma dairenensis (strain ATCC 10597 / BCRC 20456 / CBS 421 / NBRC 0211 / NRRL Y-12639)</name>
    <name type="common">Saccharomyces dairenensis</name>
    <dbReference type="NCBI Taxonomy" id="1071378"/>
    <lineage>
        <taxon>Eukaryota</taxon>
        <taxon>Fungi</taxon>
        <taxon>Dikarya</taxon>
        <taxon>Ascomycota</taxon>
        <taxon>Saccharomycotina</taxon>
        <taxon>Saccharomycetes</taxon>
        <taxon>Saccharomycetales</taxon>
        <taxon>Saccharomycetaceae</taxon>
        <taxon>Naumovozyma</taxon>
    </lineage>
</organism>
<feature type="compositionally biased region" description="Basic and acidic residues" evidence="7">
    <location>
        <begin position="409"/>
        <end position="422"/>
    </location>
</feature>